<name>A0A6G1K6T7_9PLEO</name>
<evidence type="ECO:0000313" key="2">
    <source>
        <dbReference type="Proteomes" id="UP000799428"/>
    </source>
</evidence>
<dbReference type="OrthoDB" id="66964at2759"/>
<dbReference type="EMBL" id="MU005772">
    <property type="protein sequence ID" value="KAF2708534.1"/>
    <property type="molecule type" value="Genomic_DNA"/>
</dbReference>
<reference evidence="1" key="1">
    <citation type="journal article" date="2020" name="Stud. Mycol.">
        <title>101 Dothideomycetes genomes: a test case for predicting lifestyles and emergence of pathogens.</title>
        <authorList>
            <person name="Haridas S."/>
            <person name="Albert R."/>
            <person name="Binder M."/>
            <person name="Bloem J."/>
            <person name="Labutti K."/>
            <person name="Salamov A."/>
            <person name="Andreopoulos B."/>
            <person name="Baker S."/>
            <person name="Barry K."/>
            <person name="Bills G."/>
            <person name="Bluhm B."/>
            <person name="Cannon C."/>
            <person name="Castanera R."/>
            <person name="Culley D."/>
            <person name="Daum C."/>
            <person name="Ezra D."/>
            <person name="Gonzalez J."/>
            <person name="Henrissat B."/>
            <person name="Kuo A."/>
            <person name="Liang C."/>
            <person name="Lipzen A."/>
            <person name="Lutzoni F."/>
            <person name="Magnuson J."/>
            <person name="Mondo S."/>
            <person name="Nolan M."/>
            <person name="Ohm R."/>
            <person name="Pangilinan J."/>
            <person name="Park H.-J."/>
            <person name="Ramirez L."/>
            <person name="Alfaro M."/>
            <person name="Sun H."/>
            <person name="Tritt A."/>
            <person name="Yoshinaga Y."/>
            <person name="Zwiers L.-H."/>
            <person name="Turgeon B."/>
            <person name="Goodwin S."/>
            <person name="Spatafora J."/>
            <person name="Crous P."/>
            <person name="Grigoriev I."/>
        </authorList>
    </citation>
    <scope>NUCLEOTIDE SEQUENCE</scope>
    <source>
        <strain evidence="1">CBS 279.74</strain>
    </source>
</reference>
<dbReference type="AlphaFoldDB" id="A0A6G1K6T7"/>
<protein>
    <submittedName>
        <fullName evidence="1">Uncharacterized protein</fullName>
    </submittedName>
</protein>
<dbReference type="Proteomes" id="UP000799428">
    <property type="component" value="Unassembled WGS sequence"/>
</dbReference>
<evidence type="ECO:0000313" key="1">
    <source>
        <dbReference type="EMBL" id="KAF2708534.1"/>
    </source>
</evidence>
<proteinExistence type="predicted"/>
<sequence>MHDEIRRNLVTTRTHLLESQILIQTLSDLPSKAADLPPELHAVIELVTAQLNGHIPDSNRETLSGDVSLFLENIDKIALAVSVQLNTVLSHLCVIADPQKPPEIDRLSTKAQTLRDEATHDLPSELAAGRVELANTAYKVLTTHRRVLESSIRILEQTMHGSLARATKTKAEYMHARATVLGLQARIHTHAHPPPAEFVAALRNFKDSQGASEVALRDRESLARKALELYDRAGEKAMKDIAKRATYLHEEIARMQEEIEKLERSK</sequence>
<keyword evidence="2" id="KW-1185">Reference proteome</keyword>
<organism evidence="1 2">
    <name type="scientific">Pleomassaria siparia CBS 279.74</name>
    <dbReference type="NCBI Taxonomy" id="1314801"/>
    <lineage>
        <taxon>Eukaryota</taxon>
        <taxon>Fungi</taxon>
        <taxon>Dikarya</taxon>
        <taxon>Ascomycota</taxon>
        <taxon>Pezizomycotina</taxon>
        <taxon>Dothideomycetes</taxon>
        <taxon>Pleosporomycetidae</taxon>
        <taxon>Pleosporales</taxon>
        <taxon>Pleomassariaceae</taxon>
        <taxon>Pleomassaria</taxon>
    </lineage>
</organism>
<accession>A0A6G1K6T7</accession>
<gene>
    <name evidence="1" type="ORF">K504DRAFT_468859</name>
</gene>